<accession>A0A1G9J8D6</accession>
<dbReference type="Proteomes" id="UP000199155">
    <property type="component" value="Unassembled WGS sequence"/>
</dbReference>
<dbReference type="STRING" id="417292.SAMN05421806_12832"/>
<reference evidence="1 2" key="1">
    <citation type="submission" date="2016-10" db="EMBL/GenBank/DDBJ databases">
        <authorList>
            <person name="de Groot N.N."/>
        </authorList>
    </citation>
    <scope>NUCLEOTIDE SEQUENCE [LARGE SCALE GENOMIC DNA]</scope>
    <source>
        <strain evidence="1 2">CGMCC 4.5727</strain>
    </source>
</reference>
<dbReference type="EMBL" id="FNFF01000028">
    <property type="protein sequence ID" value="SDL33493.1"/>
    <property type="molecule type" value="Genomic_DNA"/>
</dbReference>
<dbReference type="AlphaFoldDB" id="A0A1G9J8D6"/>
<gene>
    <name evidence="1" type="ORF">SAMN05421806_12832</name>
</gene>
<name>A0A1G9J8D6_9ACTN</name>
<dbReference type="RefSeq" id="WP_281251168.1">
    <property type="nucleotide sequence ID" value="NZ_FNFF01000028.1"/>
</dbReference>
<evidence type="ECO:0000313" key="1">
    <source>
        <dbReference type="EMBL" id="SDL33493.1"/>
    </source>
</evidence>
<proteinExistence type="predicted"/>
<protein>
    <submittedName>
        <fullName evidence="1">Uncharacterized protein</fullName>
    </submittedName>
</protein>
<evidence type="ECO:0000313" key="2">
    <source>
        <dbReference type="Proteomes" id="UP000199155"/>
    </source>
</evidence>
<sequence length="42" mass="4756">MTVVLVVVAVWAVSCVPLGWWACRRDPAPLSRTRPEAPPRRR</sequence>
<keyword evidence="2" id="KW-1185">Reference proteome</keyword>
<organism evidence="1 2">
    <name type="scientific">Streptomyces indicus</name>
    <dbReference type="NCBI Taxonomy" id="417292"/>
    <lineage>
        <taxon>Bacteria</taxon>
        <taxon>Bacillati</taxon>
        <taxon>Actinomycetota</taxon>
        <taxon>Actinomycetes</taxon>
        <taxon>Kitasatosporales</taxon>
        <taxon>Streptomycetaceae</taxon>
        <taxon>Streptomyces</taxon>
    </lineage>
</organism>